<dbReference type="PANTHER" id="PTHR10638:SF86">
    <property type="entry name" value="COPPER AMINE OXIDASE 1-RELATED"/>
    <property type="match status" value="1"/>
</dbReference>
<dbReference type="PANTHER" id="PTHR10638">
    <property type="entry name" value="COPPER AMINE OXIDASE"/>
    <property type="match status" value="1"/>
</dbReference>
<dbReference type="Pfam" id="PF01179">
    <property type="entry name" value="Cu_amine_oxid"/>
    <property type="match status" value="1"/>
</dbReference>
<evidence type="ECO:0000256" key="5">
    <source>
        <dbReference type="ARBA" id="ARBA00011738"/>
    </source>
</evidence>
<evidence type="ECO:0000313" key="19">
    <source>
        <dbReference type="Proteomes" id="UP000662259"/>
    </source>
</evidence>
<feature type="domain" description="Copper amine oxidase catalytic" evidence="15">
    <location>
        <begin position="229"/>
        <end position="631"/>
    </location>
</feature>
<evidence type="ECO:0000256" key="11">
    <source>
        <dbReference type="PIRSR" id="PIRSR600269-50"/>
    </source>
</evidence>
<dbReference type="InterPro" id="IPR049948">
    <property type="entry name" value="Cu_Am_ox_TPQ-bd"/>
</dbReference>
<organism evidence="18 19">
    <name type="scientific">Rhizobium leguminosarum bv. viciae</name>
    <dbReference type="NCBI Taxonomy" id="387"/>
    <lineage>
        <taxon>Bacteria</taxon>
        <taxon>Pseudomonadati</taxon>
        <taxon>Pseudomonadota</taxon>
        <taxon>Alphaproteobacteria</taxon>
        <taxon>Hyphomicrobiales</taxon>
        <taxon>Rhizobiaceae</taxon>
        <taxon>Rhizobium/Agrobacterium group</taxon>
        <taxon>Rhizobium</taxon>
    </lineage>
</organism>
<evidence type="ECO:0000256" key="2">
    <source>
        <dbReference type="ARBA" id="ARBA00001936"/>
    </source>
</evidence>
<comment type="caution">
    <text evidence="18">The sequence shown here is derived from an EMBL/GenBank/DDBJ whole genome shotgun (WGS) entry which is preliminary data.</text>
</comment>
<keyword evidence="7 11" id="KW-0801">TPQ</keyword>
<dbReference type="GO" id="GO:0008131">
    <property type="term" value="F:primary methylamine oxidase activity"/>
    <property type="evidence" value="ECO:0007669"/>
    <property type="project" value="InterPro"/>
</dbReference>
<proteinExistence type="inferred from homology"/>
<evidence type="ECO:0000313" key="18">
    <source>
        <dbReference type="EMBL" id="NKM46365.1"/>
    </source>
</evidence>
<dbReference type="InterPro" id="IPR016182">
    <property type="entry name" value="Cu_amine_oxidase_N-reg"/>
</dbReference>
<keyword evidence="6 13" id="KW-0479">Metal-binding</keyword>
<dbReference type="RefSeq" id="WP_168276430.1">
    <property type="nucleotide sequence ID" value="NZ_WIEZ01000008.1"/>
</dbReference>
<evidence type="ECO:0000256" key="12">
    <source>
        <dbReference type="PIRSR" id="PIRSR600269-51"/>
    </source>
</evidence>
<dbReference type="SUPFAM" id="SSF54416">
    <property type="entry name" value="Amine oxidase N-terminal region"/>
    <property type="match status" value="2"/>
</dbReference>
<comment type="PTM">
    <text evidence="12 13">Topaquinone (TPQ) is generated by copper-dependent autoxidation of a specific tyrosyl residue.</text>
</comment>
<gene>
    <name evidence="18" type="ORF">GFL91_15550</name>
</gene>
<evidence type="ECO:0000256" key="10">
    <source>
        <dbReference type="ARBA" id="ARBA00023211"/>
    </source>
</evidence>
<dbReference type="InterPro" id="IPR015798">
    <property type="entry name" value="Cu_amine_oxidase_C"/>
</dbReference>
<comment type="subunit">
    <text evidence="5">Homodimer.</text>
</comment>
<name>A0A8I2KJ82_RHILV</name>
<dbReference type="InterPro" id="IPR015802">
    <property type="entry name" value="Cu_amine_oxidase_N3"/>
</dbReference>
<dbReference type="SUPFAM" id="SSF49998">
    <property type="entry name" value="Amine oxidase catalytic domain"/>
    <property type="match status" value="1"/>
</dbReference>
<dbReference type="GO" id="GO:0009308">
    <property type="term" value="P:amine metabolic process"/>
    <property type="evidence" value="ECO:0007669"/>
    <property type="project" value="UniProtKB-UniRule"/>
</dbReference>
<dbReference type="EMBL" id="WIEZ01000008">
    <property type="protein sequence ID" value="NKM46365.1"/>
    <property type="molecule type" value="Genomic_DNA"/>
</dbReference>
<dbReference type="Gene3D" id="2.70.98.20">
    <property type="entry name" value="Copper amine oxidase, catalytic domain"/>
    <property type="match status" value="1"/>
</dbReference>
<dbReference type="Pfam" id="PF02728">
    <property type="entry name" value="Cu_amine_oxidN3"/>
    <property type="match status" value="1"/>
</dbReference>
<keyword evidence="8 13" id="KW-0560">Oxidoreductase</keyword>
<evidence type="ECO:0000256" key="7">
    <source>
        <dbReference type="ARBA" id="ARBA00022772"/>
    </source>
</evidence>
<feature type="region of interest" description="Disordered" evidence="14">
    <location>
        <begin position="636"/>
        <end position="662"/>
    </location>
</feature>
<evidence type="ECO:0000256" key="14">
    <source>
        <dbReference type="SAM" id="MobiDB-lite"/>
    </source>
</evidence>
<evidence type="ECO:0000256" key="9">
    <source>
        <dbReference type="ARBA" id="ARBA00023008"/>
    </source>
</evidence>
<evidence type="ECO:0000256" key="1">
    <source>
        <dbReference type="ARBA" id="ARBA00001935"/>
    </source>
</evidence>
<feature type="domain" description="Copper amine oxidase N3-terminal" evidence="16">
    <location>
        <begin position="104"/>
        <end position="208"/>
    </location>
</feature>
<comment type="similarity">
    <text evidence="4 13">Belongs to the copper/topaquinone oxidase family.</text>
</comment>
<comment type="cofactor">
    <cofactor evidence="2">
        <name>Mn(2+)</name>
        <dbReference type="ChEBI" id="CHEBI:29035"/>
    </cofactor>
</comment>
<dbReference type="AlphaFoldDB" id="A0A8I2KJ82"/>
<accession>A0A8I2KJ82</accession>
<comment type="cofactor">
    <cofactor evidence="1">
        <name>Cu cation</name>
        <dbReference type="ChEBI" id="CHEBI:23378"/>
    </cofactor>
</comment>
<feature type="domain" description="AGAO-like N2" evidence="17">
    <location>
        <begin position="17"/>
        <end position="90"/>
    </location>
</feature>
<evidence type="ECO:0000256" key="3">
    <source>
        <dbReference type="ARBA" id="ARBA00001947"/>
    </source>
</evidence>
<dbReference type="GO" id="GO:0005507">
    <property type="term" value="F:copper ion binding"/>
    <property type="evidence" value="ECO:0007669"/>
    <property type="project" value="InterPro"/>
</dbReference>
<reference evidence="18" key="1">
    <citation type="submission" date="2019-10" db="EMBL/GenBank/DDBJ databases">
        <title>Rhizobium leguminosarum symbiovar viciae collection.</title>
        <authorList>
            <person name="Boivin S."/>
            <person name="Lepetit M."/>
        </authorList>
    </citation>
    <scope>NUCLEOTIDE SEQUENCE</scope>
    <source>
        <strain evidence="18">L143</strain>
    </source>
</reference>
<feature type="active site" description="Schiff-base intermediate with substrate; via topaquinone" evidence="11">
    <location>
        <position position="390"/>
    </location>
</feature>
<keyword evidence="10" id="KW-0464">Manganese</keyword>
<dbReference type="InterPro" id="IPR000269">
    <property type="entry name" value="Cu_amine_oxidase"/>
</dbReference>
<evidence type="ECO:0000256" key="4">
    <source>
        <dbReference type="ARBA" id="ARBA00007983"/>
    </source>
</evidence>
<feature type="compositionally biased region" description="Polar residues" evidence="14">
    <location>
        <begin position="653"/>
        <end position="662"/>
    </location>
</feature>
<dbReference type="Proteomes" id="UP000662259">
    <property type="component" value="Unassembled WGS sequence"/>
</dbReference>
<evidence type="ECO:0000256" key="13">
    <source>
        <dbReference type="RuleBase" id="RU000672"/>
    </source>
</evidence>
<dbReference type="InterPro" id="IPR054157">
    <property type="entry name" value="AGAO-like_N2"/>
</dbReference>
<dbReference type="GO" id="GO:0048038">
    <property type="term" value="F:quinone binding"/>
    <property type="evidence" value="ECO:0007669"/>
    <property type="project" value="InterPro"/>
</dbReference>
<feature type="active site" description="Proton acceptor" evidence="11">
    <location>
        <position position="306"/>
    </location>
</feature>
<evidence type="ECO:0000259" key="16">
    <source>
        <dbReference type="Pfam" id="PF02728"/>
    </source>
</evidence>
<dbReference type="EC" id="1.4.3.-" evidence="13"/>
<keyword evidence="9 13" id="KW-0186">Copper</keyword>
<dbReference type="NCBIfam" id="NF008559">
    <property type="entry name" value="PRK11504.1"/>
    <property type="match status" value="1"/>
</dbReference>
<evidence type="ECO:0000259" key="17">
    <source>
        <dbReference type="Pfam" id="PF21994"/>
    </source>
</evidence>
<dbReference type="Pfam" id="PF21994">
    <property type="entry name" value="AGAO-like_N2"/>
    <property type="match status" value="1"/>
</dbReference>
<sequence>MDAVVAVTHPLDPLSLDEIASAVAILKDTQTLAATFRFPITRLEEPTKADLAAYRLGDRLPRLAFILAIDISNGETFEGIVDLTAGTVSSYIRLPLDELPYGQPPIMLCEFETVEGTVKSDPRWIAAVKKRGITDEDIPLIQIDPFSSGYFGREFEKGKRIVRAVSYWREDVRDNGYAHPIEGVVAVVDLITNRVVDLVDDEKIIPVPRKKRNYGRETFPEPRPDLTPLHIVQPQGPSFTVDGWKVEWQNWSFRVGFTPREGLVLHELGIKDQGRLRPVVFRASVTEMVVPYADPTANHYWKSAFDAGEYGLGRLANCLELGCDCLGHIHYFDVPAADDLGQTFIMKNAICMHEEDYGILWKHYEFRNGIFEVRRSRRLVISFFATVGNYDYGFYWYLYQDGTIQLEAKLTGIIQTAAVATGETYPWGGMVDDNLGGPTHQHFFNARLHMDVDGGDNTVTEHEFVPRPWGEDNPYGNVFDTRSRVLKRELDSPALANGETGRYWKVSNPNIQNSVGKAPGYKIVVMPSPVMLAQPDSTVAQRGGFAKKHIWVTAFDAREKYASGDYPNVHAGGDGLPGYVKQNREIENADVVLWHSFGHTHVCKPEDFPIMPVEYAGFTLKPNGFFASNIAMDLPPEENSQSVDNRLQRSADDTGNGSCCHT</sequence>
<dbReference type="InterPro" id="IPR036460">
    <property type="entry name" value="Cu_amine_oxidase_C_sf"/>
</dbReference>
<feature type="modified residue" description="2',4',5'-topaquinone" evidence="12">
    <location>
        <position position="390"/>
    </location>
</feature>
<evidence type="ECO:0000259" key="15">
    <source>
        <dbReference type="Pfam" id="PF01179"/>
    </source>
</evidence>
<comment type="cofactor">
    <cofactor evidence="3">
        <name>Zn(2+)</name>
        <dbReference type="ChEBI" id="CHEBI:29105"/>
    </cofactor>
</comment>
<dbReference type="PROSITE" id="PS01164">
    <property type="entry name" value="COPPER_AMINE_OXID_1"/>
    <property type="match status" value="1"/>
</dbReference>
<comment type="cofactor">
    <cofactor evidence="13">
        <name>Cu cation</name>
        <dbReference type="ChEBI" id="CHEBI:23378"/>
    </cofactor>
    <text evidence="13">Contains 1 topaquinone per subunit.</text>
</comment>
<evidence type="ECO:0000256" key="6">
    <source>
        <dbReference type="ARBA" id="ARBA00022723"/>
    </source>
</evidence>
<evidence type="ECO:0000256" key="8">
    <source>
        <dbReference type="ARBA" id="ARBA00023002"/>
    </source>
</evidence>
<protein>
    <recommendedName>
        <fullName evidence="13">Amine oxidase</fullName>
        <ecNumber evidence="13">1.4.3.-</ecNumber>
    </recommendedName>
</protein>
<dbReference type="Gene3D" id="3.10.450.40">
    <property type="match status" value="2"/>
</dbReference>